<reference evidence="1 2" key="2">
    <citation type="journal article" date="2017" name="Nature">
        <title>The Apostasia genome and the evolution of orchids.</title>
        <authorList>
            <person name="Zhang G.Q."/>
            <person name="Liu K.W."/>
            <person name="Li Z."/>
            <person name="Lohaus R."/>
            <person name="Hsiao Y.Y."/>
            <person name="Niu S.C."/>
            <person name="Wang J.Y."/>
            <person name="Lin Y.C."/>
            <person name="Xu Q."/>
            <person name="Chen L.J."/>
            <person name="Yoshida K."/>
            <person name="Fujiwara S."/>
            <person name="Wang Z.W."/>
            <person name="Zhang Y.Q."/>
            <person name="Mitsuda N."/>
            <person name="Wang M."/>
            <person name="Liu G.H."/>
            <person name="Pecoraro L."/>
            <person name="Huang H.X."/>
            <person name="Xiao X.J."/>
            <person name="Lin M."/>
            <person name="Wu X.Y."/>
            <person name="Wu W.L."/>
            <person name="Chen Y.Y."/>
            <person name="Chang S.B."/>
            <person name="Sakamoto S."/>
            <person name="Ohme-Takagi M."/>
            <person name="Yagi M."/>
            <person name="Zeng S.J."/>
            <person name="Shen C.Y."/>
            <person name="Yeh C.M."/>
            <person name="Luo Y.B."/>
            <person name="Tsai W.C."/>
            <person name="Van de Peer Y."/>
            <person name="Liu Z.J."/>
        </authorList>
    </citation>
    <scope>NUCLEOTIDE SEQUENCE [LARGE SCALE GENOMIC DNA]</scope>
    <source>
        <tissue evidence="1">The whole plant</tissue>
    </source>
</reference>
<name>A0A2I0X5U0_9ASPA</name>
<dbReference type="AlphaFoldDB" id="A0A2I0X5U0"/>
<keyword evidence="2" id="KW-1185">Reference proteome</keyword>
<accession>A0A2I0X5U0</accession>
<dbReference type="Proteomes" id="UP000233837">
    <property type="component" value="Unassembled WGS sequence"/>
</dbReference>
<organism evidence="1 2">
    <name type="scientific">Dendrobium catenatum</name>
    <dbReference type="NCBI Taxonomy" id="906689"/>
    <lineage>
        <taxon>Eukaryota</taxon>
        <taxon>Viridiplantae</taxon>
        <taxon>Streptophyta</taxon>
        <taxon>Embryophyta</taxon>
        <taxon>Tracheophyta</taxon>
        <taxon>Spermatophyta</taxon>
        <taxon>Magnoliopsida</taxon>
        <taxon>Liliopsida</taxon>
        <taxon>Asparagales</taxon>
        <taxon>Orchidaceae</taxon>
        <taxon>Epidendroideae</taxon>
        <taxon>Malaxideae</taxon>
        <taxon>Dendrobiinae</taxon>
        <taxon>Dendrobium</taxon>
    </lineage>
</organism>
<sequence>MLALVKSHELESNETRMSYIHWHLWEMEANNENGVKDDEATSSAISVLEDERVREDNKMEEKLKYNALSFQIQKP</sequence>
<protein>
    <submittedName>
        <fullName evidence="1">Uncharacterized protein</fullName>
    </submittedName>
</protein>
<gene>
    <name evidence="1" type="ORF">MA16_Dca006675</name>
</gene>
<dbReference type="EMBL" id="KZ502134">
    <property type="protein sequence ID" value="PKU83274.1"/>
    <property type="molecule type" value="Genomic_DNA"/>
</dbReference>
<evidence type="ECO:0000313" key="2">
    <source>
        <dbReference type="Proteomes" id="UP000233837"/>
    </source>
</evidence>
<reference evidence="1 2" key="1">
    <citation type="journal article" date="2016" name="Sci. Rep.">
        <title>The Dendrobium catenatum Lindl. genome sequence provides insights into polysaccharide synthase, floral development and adaptive evolution.</title>
        <authorList>
            <person name="Zhang G.Q."/>
            <person name="Xu Q."/>
            <person name="Bian C."/>
            <person name="Tsai W.C."/>
            <person name="Yeh C.M."/>
            <person name="Liu K.W."/>
            <person name="Yoshida K."/>
            <person name="Zhang L.S."/>
            <person name="Chang S.B."/>
            <person name="Chen F."/>
            <person name="Shi Y."/>
            <person name="Su Y.Y."/>
            <person name="Zhang Y.Q."/>
            <person name="Chen L.J."/>
            <person name="Yin Y."/>
            <person name="Lin M."/>
            <person name="Huang H."/>
            <person name="Deng H."/>
            <person name="Wang Z.W."/>
            <person name="Zhu S.L."/>
            <person name="Zhao X."/>
            <person name="Deng C."/>
            <person name="Niu S.C."/>
            <person name="Huang J."/>
            <person name="Wang M."/>
            <person name="Liu G.H."/>
            <person name="Yang H.J."/>
            <person name="Xiao X.J."/>
            <person name="Hsiao Y.Y."/>
            <person name="Wu W.L."/>
            <person name="Chen Y.Y."/>
            <person name="Mitsuda N."/>
            <person name="Ohme-Takagi M."/>
            <person name="Luo Y.B."/>
            <person name="Van de Peer Y."/>
            <person name="Liu Z.J."/>
        </authorList>
    </citation>
    <scope>NUCLEOTIDE SEQUENCE [LARGE SCALE GENOMIC DNA]</scope>
    <source>
        <tissue evidence="1">The whole plant</tissue>
    </source>
</reference>
<evidence type="ECO:0000313" key="1">
    <source>
        <dbReference type="EMBL" id="PKU83274.1"/>
    </source>
</evidence>
<proteinExistence type="predicted"/>